<dbReference type="EMBL" id="WFIY01000004">
    <property type="protein sequence ID" value="MUM65958.1"/>
    <property type="molecule type" value="Genomic_DNA"/>
</dbReference>
<dbReference type="AlphaFoldDB" id="A0A6A9QPY9"/>
<proteinExistence type="predicted"/>
<name>A0A6A9QPY9_ACIIN</name>
<accession>A0A6A9QPY9</accession>
<dbReference type="Proteomes" id="UP000440125">
    <property type="component" value="Unassembled WGS sequence"/>
</dbReference>
<organism evidence="1 2">
    <name type="scientific">Acidianus infernus</name>
    <dbReference type="NCBI Taxonomy" id="12915"/>
    <lineage>
        <taxon>Archaea</taxon>
        <taxon>Thermoproteota</taxon>
        <taxon>Thermoprotei</taxon>
        <taxon>Sulfolobales</taxon>
        <taxon>Sulfolobaceae</taxon>
        <taxon>Acidianus</taxon>
    </lineage>
</organism>
<dbReference type="RefSeq" id="WP_155864339.1">
    <property type="nucleotide sequence ID" value="NZ_WFIY01000004.1"/>
</dbReference>
<evidence type="ECO:0000313" key="1">
    <source>
        <dbReference type="EMBL" id="MUM65958.1"/>
    </source>
</evidence>
<keyword evidence="2" id="KW-1185">Reference proteome</keyword>
<sequence>MSEGHLTPATTRHEGIPIKGFITGARRGLGFNPFITPYKHDHQIMMYARLIQGYIVTTDKVLDFIKLLFSISVTS</sequence>
<dbReference type="OrthoDB" id="42495at2157"/>
<reference evidence="1 2" key="1">
    <citation type="submission" date="2019-10" db="EMBL/GenBank/DDBJ databases">
        <title>Genome Sequences from Six Type Strain Members of the Archaeal Family Sulfolobaceae: Acidianus ambivalens, Acidianus infernus, Metallosphaera prunae, Stygiolobus azoricus, Sulfolobus metallicus, and Sulfurisphaera ohwakuensis.</title>
        <authorList>
            <person name="Counts J.A."/>
            <person name="Kelly R.M."/>
        </authorList>
    </citation>
    <scope>NUCLEOTIDE SEQUENCE [LARGE SCALE GENOMIC DNA]</scope>
    <source>
        <strain evidence="1 2">DSM 3191</strain>
    </source>
</reference>
<evidence type="ECO:0000313" key="2">
    <source>
        <dbReference type="Proteomes" id="UP000440125"/>
    </source>
</evidence>
<protein>
    <submittedName>
        <fullName evidence="1">Uncharacterized protein</fullName>
    </submittedName>
</protein>
<gene>
    <name evidence="1" type="ORF">D1867_12125</name>
</gene>
<comment type="caution">
    <text evidence="1">The sequence shown here is derived from an EMBL/GenBank/DDBJ whole genome shotgun (WGS) entry which is preliminary data.</text>
</comment>